<keyword evidence="2" id="KW-0808">Transferase</keyword>
<dbReference type="PROSITE" id="PS51186">
    <property type="entry name" value="GNAT"/>
    <property type="match status" value="1"/>
</dbReference>
<dbReference type="CDD" id="cd04301">
    <property type="entry name" value="NAT_SF"/>
    <property type="match status" value="1"/>
</dbReference>
<dbReference type="PANTHER" id="PTHR42791:SF1">
    <property type="entry name" value="N-ACETYLTRANSFERASE DOMAIN-CONTAINING PROTEIN"/>
    <property type="match status" value="1"/>
</dbReference>
<sequence>MPQTFDDVVVRTATKQDVPELISVLDRAFDADDPFGEYMFPDPAQRRRNQPRLTRAMIRHQYLPTGGALVATSAGRIVGGGLWQTPDYRFGPLRYLASIPEFVWAMGSGGPRALAMDATITNLAKGLPHFFGVTLGVDPAHQRGGVGRAVLAYALAEVERVGAPMFGVCKDGNVAYYQALGALRVGRVRIGRTGPLVNVMMWLPSSLAE</sequence>
<evidence type="ECO:0000313" key="2">
    <source>
        <dbReference type="EMBL" id="TQM32851.1"/>
    </source>
</evidence>
<dbReference type="AlphaFoldDB" id="A0A543FGE8"/>
<organism evidence="2 3">
    <name type="scientific">Nocardia bhagyanarayanae</name>
    <dbReference type="NCBI Taxonomy" id="1215925"/>
    <lineage>
        <taxon>Bacteria</taxon>
        <taxon>Bacillati</taxon>
        <taxon>Actinomycetota</taxon>
        <taxon>Actinomycetes</taxon>
        <taxon>Mycobacteriales</taxon>
        <taxon>Nocardiaceae</taxon>
        <taxon>Nocardia</taxon>
    </lineage>
</organism>
<dbReference type="EMBL" id="VFPG01000001">
    <property type="protein sequence ID" value="TQM32851.1"/>
    <property type="molecule type" value="Genomic_DNA"/>
</dbReference>
<dbReference type="InterPro" id="IPR000182">
    <property type="entry name" value="GNAT_dom"/>
</dbReference>
<gene>
    <name evidence="2" type="ORF">FB390_4551</name>
</gene>
<name>A0A543FGE8_9NOCA</name>
<feature type="domain" description="N-acetyltransferase" evidence="1">
    <location>
        <begin position="8"/>
        <end position="206"/>
    </location>
</feature>
<evidence type="ECO:0000259" key="1">
    <source>
        <dbReference type="PROSITE" id="PS51186"/>
    </source>
</evidence>
<keyword evidence="3" id="KW-1185">Reference proteome</keyword>
<proteinExistence type="predicted"/>
<accession>A0A543FGE8</accession>
<dbReference type="InterPro" id="IPR016181">
    <property type="entry name" value="Acyl_CoA_acyltransferase"/>
</dbReference>
<protein>
    <submittedName>
        <fullName evidence="2">Acetyltransferase (GNAT) family protein</fullName>
    </submittedName>
</protein>
<dbReference type="Gene3D" id="3.40.630.30">
    <property type="match status" value="1"/>
</dbReference>
<evidence type="ECO:0000313" key="3">
    <source>
        <dbReference type="Proteomes" id="UP000316331"/>
    </source>
</evidence>
<dbReference type="PANTHER" id="PTHR42791">
    <property type="entry name" value="GNAT FAMILY ACETYLTRANSFERASE"/>
    <property type="match status" value="1"/>
</dbReference>
<reference evidence="2 3" key="1">
    <citation type="submission" date="2019-06" db="EMBL/GenBank/DDBJ databases">
        <title>Sequencing the genomes of 1000 actinobacteria strains.</title>
        <authorList>
            <person name="Klenk H.-P."/>
        </authorList>
    </citation>
    <scope>NUCLEOTIDE SEQUENCE [LARGE SCALE GENOMIC DNA]</scope>
    <source>
        <strain evidence="2 3">DSM 103495</strain>
    </source>
</reference>
<dbReference type="Proteomes" id="UP000316331">
    <property type="component" value="Unassembled WGS sequence"/>
</dbReference>
<dbReference type="GO" id="GO:0016747">
    <property type="term" value="F:acyltransferase activity, transferring groups other than amino-acyl groups"/>
    <property type="evidence" value="ECO:0007669"/>
    <property type="project" value="InterPro"/>
</dbReference>
<dbReference type="SUPFAM" id="SSF55729">
    <property type="entry name" value="Acyl-CoA N-acyltransferases (Nat)"/>
    <property type="match status" value="1"/>
</dbReference>
<comment type="caution">
    <text evidence="2">The sequence shown here is derived from an EMBL/GenBank/DDBJ whole genome shotgun (WGS) entry which is preliminary data.</text>
</comment>
<dbReference type="RefSeq" id="WP_185757135.1">
    <property type="nucleotide sequence ID" value="NZ_VFPG01000001.1"/>
</dbReference>
<dbReference type="InterPro" id="IPR052523">
    <property type="entry name" value="Trichothecene_AcTrans"/>
</dbReference>
<dbReference type="Pfam" id="PF00583">
    <property type="entry name" value="Acetyltransf_1"/>
    <property type="match status" value="1"/>
</dbReference>